<evidence type="ECO:0000313" key="3">
    <source>
        <dbReference type="EMBL" id="OWP63720.1"/>
    </source>
</evidence>
<dbReference type="EMBL" id="NIRR01000009">
    <property type="protein sequence ID" value="OWP63720.1"/>
    <property type="molecule type" value="Genomic_DNA"/>
</dbReference>
<comment type="caution">
    <text evidence="3">The sequence shown here is derived from an EMBL/GenBank/DDBJ whole genome shotgun (WGS) entry which is preliminary data.</text>
</comment>
<dbReference type="Proteomes" id="UP000197277">
    <property type="component" value="Unassembled WGS sequence"/>
</dbReference>
<feature type="chain" id="PRO_5012083186" description="Lipocalin-like domain-containing protein" evidence="2">
    <location>
        <begin position="27"/>
        <end position="151"/>
    </location>
</feature>
<dbReference type="OrthoDB" id="883948at2"/>
<dbReference type="RefSeq" id="WP_088463924.1">
    <property type="nucleotide sequence ID" value="NZ_NIRR01000009.1"/>
</dbReference>
<name>A0A246FLW9_9BACT</name>
<dbReference type="AlphaFoldDB" id="A0A246FLW9"/>
<evidence type="ECO:0000256" key="2">
    <source>
        <dbReference type="SAM" id="SignalP"/>
    </source>
</evidence>
<evidence type="ECO:0000256" key="1">
    <source>
        <dbReference type="SAM" id="MobiDB-lite"/>
    </source>
</evidence>
<keyword evidence="2" id="KW-0732">Signal</keyword>
<keyword evidence="4" id="KW-1185">Reference proteome</keyword>
<protein>
    <recommendedName>
        <fullName evidence="5">Lipocalin-like domain-containing protein</fullName>
    </recommendedName>
</protein>
<evidence type="ECO:0000313" key="4">
    <source>
        <dbReference type="Proteomes" id="UP000197277"/>
    </source>
</evidence>
<feature type="signal peptide" evidence="2">
    <location>
        <begin position="1"/>
        <end position="26"/>
    </location>
</feature>
<sequence>MKNLFKKAAPFLLFLGLSFGSQNVFAQKRIAAATQQGNGAYVQKVDRNVCITNSLLGIPNLEGGCLTMNQDKFLVTPSGNAMSVWTGTVSEANRPATRLVYNSTWTETNNDGVTRTYDTVAVTEPDGSVKLSLNDKDKGKSNGRKNGRGKN</sequence>
<gene>
    <name evidence="3" type="ORF">CDA63_08005</name>
</gene>
<evidence type="ECO:0008006" key="5">
    <source>
        <dbReference type="Google" id="ProtNLM"/>
    </source>
</evidence>
<feature type="compositionally biased region" description="Basic residues" evidence="1">
    <location>
        <begin position="141"/>
        <end position="151"/>
    </location>
</feature>
<organism evidence="3 4">
    <name type="scientific">Hymenobacter amundsenii</name>
    <dbReference type="NCBI Taxonomy" id="2006685"/>
    <lineage>
        <taxon>Bacteria</taxon>
        <taxon>Pseudomonadati</taxon>
        <taxon>Bacteroidota</taxon>
        <taxon>Cytophagia</taxon>
        <taxon>Cytophagales</taxon>
        <taxon>Hymenobacteraceae</taxon>
        <taxon>Hymenobacter</taxon>
    </lineage>
</organism>
<feature type="region of interest" description="Disordered" evidence="1">
    <location>
        <begin position="128"/>
        <end position="151"/>
    </location>
</feature>
<accession>A0A246FLW9</accession>
<reference evidence="3 4" key="1">
    <citation type="submission" date="2017-06" db="EMBL/GenBank/DDBJ databases">
        <title>Hymenobacter amundsenii sp. nov. isolated from regoliths in Antarctica.</title>
        <authorList>
            <person name="Sedlacek I."/>
            <person name="Kralova S."/>
            <person name="Pantucek R."/>
            <person name="Svec P."/>
            <person name="Holochova P."/>
            <person name="Stankova E."/>
            <person name="Vrbovska V."/>
            <person name="Busse H.-J."/>
        </authorList>
    </citation>
    <scope>NUCLEOTIDE SEQUENCE [LARGE SCALE GENOMIC DNA]</scope>
    <source>
        <strain evidence="3 4">CCM 8682</strain>
    </source>
</reference>
<proteinExistence type="predicted"/>